<dbReference type="SUPFAM" id="SSF56425">
    <property type="entry name" value="Succinate dehydrogenase/fumarate reductase flavoprotein, catalytic domain"/>
    <property type="match status" value="1"/>
</dbReference>
<dbReference type="NCBIfam" id="TIGR01813">
    <property type="entry name" value="flavo_cyto_c"/>
    <property type="match status" value="1"/>
</dbReference>
<dbReference type="Pfam" id="PF00890">
    <property type="entry name" value="FAD_binding_2"/>
    <property type="match status" value="1"/>
</dbReference>
<dbReference type="Gene3D" id="3.90.1010.20">
    <property type="match status" value="1"/>
</dbReference>
<dbReference type="Pfam" id="PF04205">
    <property type="entry name" value="FMN_bind"/>
    <property type="match status" value="1"/>
</dbReference>
<evidence type="ECO:0000313" key="7">
    <source>
        <dbReference type="EMBL" id="MBM6874602.1"/>
    </source>
</evidence>
<evidence type="ECO:0000256" key="4">
    <source>
        <dbReference type="ARBA" id="ARBA00023002"/>
    </source>
</evidence>
<feature type="signal peptide" evidence="5">
    <location>
        <begin position="1"/>
        <end position="22"/>
    </location>
</feature>
<dbReference type="Gene3D" id="3.50.50.60">
    <property type="entry name" value="FAD/NAD(P)-binding domain"/>
    <property type="match status" value="1"/>
</dbReference>
<dbReference type="SMART" id="SM00900">
    <property type="entry name" value="FMN_bind"/>
    <property type="match status" value="1"/>
</dbReference>
<evidence type="ECO:0000259" key="6">
    <source>
        <dbReference type="SMART" id="SM00900"/>
    </source>
</evidence>
<gene>
    <name evidence="7" type="ORF">H6A04_02850</name>
</gene>
<accession>A0ABS2G1U6</accession>
<keyword evidence="2 5" id="KW-0285">Flavoprotein</keyword>
<feature type="chain" id="PRO_5045009619" description="Urocanate reductase" evidence="5">
    <location>
        <begin position="23"/>
        <end position="568"/>
    </location>
</feature>
<proteinExistence type="inferred from homology"/>
<dbReference type="PANTHER" id="PTHR43400:SF7">
    <property type="entry name" value="FAD-DEPENDENT OXIDOREDUCTASE 2 FAD BINDING DOMAIN-CONTAINING PROTEIN"/>
    <property type="match status" value="1"/>
</dbReference>
<organism evidence="7 8">
    <name type="scientific">Fusobacterium mortiferum</name>
    <dbReference type="NCBI Taxonomy" id="850"/>
    <lineage>
        <taxon>Bacteria</taxon>
        <taxon>Fusobacteriati</taxon>
        <taxon>Fusobacteriota</taxon>
        <taxon>Fusobacteriia</taxon>
        <taxon>Fusobacteriales</taxon>
        <taxon>Fusobacteriaceae</taxon>
        <taxon>Fusobacterium</taxon>
    </lineage>
</organism>
<comment type="cofactor">
    <cofactor evidence="5">
        <name>FMN</name>
        <dbReference type="ChEBI" id="CHEBI:58210"/>
    </cofactor>
    <text evidence="5">Binds 1 or 2 FMN covalently per subunit.</text>
</comment>
<evidence type="ECO:0000256" key="1">
    <source>
        <dbReference type="ARBA" id="ARBA00008040"/>
    </source>
</evidence>
<dbReference type="SUPFAM" id="SSF51905">
    <property type="entry name" value="FAD/NAD(P)-binding domain"/>
    <property type="match status" value="1"/>
</dbReference>
<sequence>MKKRLICMISALSLLFTTTYGATVEGTGNGYKGDIKVNVTYDDNTITNIEIVKHEETNFTKKAMKKIIQDIIDTQSTDVDNVAGATYTCDGIKEAVNAAIATAGITLKSKTPVKEEKITMVDTFTDVVVVGGGGAGLTAAISAKEKGANVILLEKMSMLGGNTNYATGGINAAESKLQKQLGIKDSSELFYQDTLKGGKNKNNPELLKTLTENSGEMISWLTERGADLTEVSYSGGQSVKRIHRPTGGKAVGPMLVNTLSEFAEKQNIDIRTESTVTEILKEGDRVTGVKVSHNGNVYTIKAKAVIMATGGFGANPEMVAKYNPELKGFGSTNSPAITGEGIAMVEAVGGTLVDMKEIQTHPTVVHKNTAMITESVRGEGAILVNRDGKRFINELETRDVVSKAELAQKGKSAFLIFDETVRENLGAINGYINKGYAVSANSLEELGKKIGIDSKNLVATMKKYNEYVKSGKDTEFNKNILPRQLVKAPYYAIEVSPAVHHTMGGVAINNSAEILTADGKIIKGLYAAGEITGGVHGANRIGGNAVTDIVVFGKIAGDNAAEYAKTIK</sequence>
<comment type="cofactor">
    <cofactor evidence="5">
        <name>FAD</name>
        <dbReference type="ChEBI" id="CHEBI:57692"/>
    </cofactor>
    <text evidence="5">Binds 1 FAD per subunit.</text>
</comment>
<evidence type="ECO:0000256" key="3">
    <source>
        <dbReference type="ARBA" id="ARBA00022827"/>
    </source>
</evidence>
<feature type="domain" description="FMN-binding" evidence="6">
    <location>
        <begin position="30"/>
        <end position="103"/>
    </location>
</feature>
<dbReference type="InterPro" id="IPR027477">
    <property type="entry name" value="Succ_DH/fumarate_Rdtase_cat_sf"/>
</dbReference>
<evidence type="ECO:0000256" key="2">
    <source>
        <dbReference type="ARBA" id="ARBA00022630"/>
    </source>
</evidence>
<comment type="caution">
    <text evidence="7">The sequence shown here is derived from an EMBL/GenBank/DDBJ whole genome shotgun (WGS) entry which is preliminary data.</text>
</comment>
<keyword evidence="8" id="KW-1185">Reference proteome</keyword>
<dbReference type="Proteomes" id="UP000728968">
    <property type="component" value="Unassembled WGS sequence"/>
</dbReference>
<dbReference type="PRINTS" id="PR00368">
    <property type="entry name" value="FADPNR"/>
</dbReference>
<comment type="similarity">
    <text evidence="1 5">Belongs to the FAD-dependent oxidoreductase 2 family. FRD/SDH subfamily.</text>
</comment>
<evidence type="ECO:0000256" key="5">
    <source>
        <dbReference type="RuleBase" id="RU366062"/>
    </source>
</evidence>
<dbReference type="PANTHER" id="PTHR43400">
    <property type="entry name" value="FUMARATE REDUCTASE"/>
    <property type="match status" value="1"/>
</dbReference>
<dbReference type="RefSeq" id="WP_204715755.1">
    <property type="nucleotide sequence ID" value="NZ_JACJLT010000015.1"/>
</dbReference>
<dbReference type="InterPro" id="IPR050315">
    <property type="entry name" value="FAD-oxidoreductase_2"/>
</dbReference>
<protein>
    <recommendedName>
        <fullName evidence="5">Urocanate reductase</fullName>
        <ecNumber evidence="5">1.3.99.33</ecNumber>
    </recommendedName>
</protein>
<comment type="catalytic activity">
    <reaction evidence="5">
        <text>dihydrourocanate + A = urocanate + AH2</text>
        <dbReference type="Rhea" id="RHEA:36059"/>
        <dbReference type="ChEBI" id="CHEBI:13193"/>
        <dbReference type="ChEBI" id="CHEBI:17499"/>
        <dbReference type="ChEBI" id="CHEBI:27247"/>
        <dbReference type="ChEBI" id="CHEBI:72991"/>
        <dbReference type="EC" id="1.3.99.33"/>
    </reaction>
</comment>
<dbReference type="EMBL" id="JACJLT010000015">
    <property type="protein sequence ID" value="MBM6874602.1"/>
    <property type="molecule type" value="Genomic_DNA"/>
</dbReference>
<dbReference type="InterPro" id="IPR036188">
    <property type="entry name" value="FAD/NAD-bd_sf"/>
</dbReference>
<dbReference type="PRINTS" id="PR00411">
    <property type="entry name" value="PNDRDTASEI"/>
</dbReference>
<keyword evidence="3 5" id="KW-0274">FAD</keyword>
<dbReference type="InterPro" id="IPR003953">
    <property type="entry name" value="FAD-dep_OxRdtase_2_FAD-bd"/>
</dbReference>
<keyword evidence="4 5" id="KW-0560">Oxidoreductase</keyword>
<evidence type="ECO:0000313" key="8">
    <source>
        <dbReference type="Proteomes" id="UP000728968"/>
    </source>
</evidence>
<dbReference type="EC" id="1.3.99.33" evidence="5"/>
<dbReference type="InterPro" id="IPR007329">
    <property type="entry name" value="FMN-bd"/>
</dbReference>
<dbReference type="InterPro" id="IPR010960">
    <property type="entry name" value="Flavocytochrome_c"/>
</dbReference>
<reference evidence="7 8" key="1">
    <citation type="journal article" date="2021" name="Sci. Rep.">
        <title>The distribution of antibiotic resistance genes in chicken gut microbiota commensals.</title>
        <authorList>
            <person name="Juricova H."/>
            <person name="Matiasovicova J."/>
            <person name="Kubasova T."/>
            <person name="Cejkova D."/>
            <person name="Rychlik I."/>
        </authorList>
    </citation>
    <scope>NUCLEOTIDE SEQUENCE [LARGE SCALE GENOMIC DNA]</scope>
    <source>
        <strain evidence="7 8">An425</strain>
    </source>
</reference>
<name>A0ABS2G1U6_FUSMR</name>
<dbReference type="Gene3D" id="3.90.700.10">
    <property type="entry name" value="Succinate dehydrogenase/fumarate reductase flavoprotein, catalytic domain"/>
    <property type="match status" value="1"/>
</dbReference>
<keyword evidence="5" id="KW-0732">Signal</keyword>